<dbReference type="InterPro" id="IPR027417">
    <property type="entry name" value="P-loop_NTPase"/>
</dbReference>
<evidence type="ECO:0000256" key="1">
    <source>
        <dbReference type="ARBA" id="ARBA00022737"/>
    </source>
</evidence>
<feature type="repeat" description="ANK" evidence="3">
    <location>
        <begin position="1786"/>
        <end position="1821"/>
    </location>
</feature>
<dbReference type="Pfam" id="PF12796">
    <property type="entry name" value="Ank_2"/>
    <property type="match status" value="2"/>
</dbReference>
<evidence type="ECO:0000256" key="2">
    <source>
        <dbReference type="ARBA" id="ARBA00023043"/>
    </source>
</evidence>
<feature type="repeat" description="ANK" evidence="3">
    <location>
        <begin position="712"/>
        <end position="747"/>
    </location>
</feature>
<organism evidence="4 5">
    <name type="scientific">Orchesella dallaii</name>
    <dbReference type="NCBI Taxonomy" id="48710"/>
    <lineage>
        <taxon>Eukaryota</taxon>
        <taxon>Metazoa</taxon>
        <taxon>Ecdysozoa</taxon>
        <taxon>Arthropoda</taxon>
        <taxon>Hexapoda</taxon>
        <taxon>Collembola</taxon>
        <taxon>Entomobryomorpha</taxon>
        <taxon>Entomobryoidea</taxon>
        <taxon>Orchesellidae</taxon>
        <taxon>Orchesellinae</taxon>
        <taxon>Orchesella</taxon>
    </lineage>
</organism>
<reference evidence="4 5" key="1">
    <citation type="submission" date="2024-08" db="EMBL/GenBank/DDBJ databases">
        <authorList>
            <person name="Cucini C."/>
            <person name="Frati F."/>
        </authorList>
    </citation>
    <scope>NUCLEOTIDE SEQUENCE [LARGE SCALE GENOMIC DNA]</scope>
</reference>
<keyword evidence="1" id="KW-0677">Repeat</keyword>
<dbReference type="InterPro" id="IPR036770">
    <property type="entry name" value="Ankyrin_rpt-contain_sf"/>
</dbReference>
<evidence type="ECO:0000256" key="3">
    <source>
        <dbReference type="PROSITE-ProRule" id="PRU00023"/>
    </source>
</evidence>
<feature type="repeat" description="ANK" evidence="3">
    <location>
        <begin position="609"/>
        <end position="643"/>
    </location>
</feature>
<comment type="caution">
    <text evidence="4">The sequence shown here is derived from an EMBL/GenBank/DDBJ whole genome shotgun (WGS) entry which is preliminary data.</text>
</comment>
<dbReference type="PROSITE" id="PS50088">
    <property type="entry name" value="ANK_REPEAT"/>
    <property type="match status" value="4"/>
</dbReference>
<protein>
    <submittedName>
        <fullName evidence="4">Uncharacterized protein</fullName>
    </submittedName>
</protein>
<name>A0ABP1R6S2_9HEXA</name>
<dbReference type="InterPro" id="IPR050663">
    <property type="entry name" value="Ankyrin-SOCS_Box"/>
</dbReference>
<dbReference type="SMART" id="SM00248">
    <property type="entry name" value="ANK"/>
    <property type="match status" value="11"/>
</dbReference>
<dbReference type="Gene3D" id="1.25.40.20">
    <property type="entry name" value="Ankyrin repeat-containing domain"/>
    <property type="match status" value="3"/>
</dbReference>
<dbReference type="SUPFAM" id="SSF48403">
    <property type="entry name" value="Ankyrin repeat"/>
    <property type="match status" value="3"/>
</dbReference>
<dbReference type="SUPFAM" id="SSF52540">
    <property type="entry name" value="P-loop containing nucleoside triphosphate hydrolases"/>
    <property type="match status" value="1"/>
</dbReference>
<dbReference type="PROSITE" id="PS50297">
    <property type="entry name" value="ANK_REP_REGION"/>
    <property type="match status" value="4"/>
</dbReference>
<proteinExistence type="predicted"/>
<sequence length="1851" mass="212809">MGKTCLLANIAHQIMRDDDGHMTLIRFIVLQEFVQALSNTRINIESIIKTIAEQSSNYEFGRKFVEHVLKSKPCVLLFDGFDEVLSDHISNAKQILRETAKLPHIRIFVATRRHLQDELESTLEVLSHTIRPFALSNQISFLCKFWEMKGAVPNESLSRFTEECIKQLTSKMTDSERSITGIPLQCRMLAETYEDDAIRCSKTGYHLYDNSDSISLITSVFEMYEKHINMRFHSCIKVNQLNYKVIKNVHMYHALKLLFPDHAIKFKKLNKYSIPAHQLCGLGLVESTHSNDIRFVHRTFAEFLVAWFVFENISTSSMHQTFVFSNIFQTLYFTQKLPVGEYGSVFVASFWFTFPVICYFVNGFSRNEHLINITSSHYLKEELPICAASAYHNYSNLPYIVRSCIRFPFIKNIIQRAKTSDIGNLLLIAARYSSLELMKVLYLNIDIASVPFLEHFNNSNLGLIKIFPLHIAVMRGDYNVVKYLLTLFENKLGEHHCLVHLCVSNSRLDPDYIVDEKIDIIKLLLEKNKKCINEKTSDQITPIMQSNVNSRLMVFLTQAGADLDIINESGQSVLDNIIQSTMLAPELLHEIVESASKHGFQYFNKRYRQGATPLHRAMEKSELLIATLKLFQSNNADLNAVDYENNSVLFYAIRGGRSAMFIKELIHLGADWEHINDDLQNAIHVSAKYGNVDAIKYFVDAYNMDVNVQDINLNTPLHLAVAIKSEKQVAMIGFLINNGANVNLRNDKRQIPLIAAFVVGNGLSVNAMIQMEQKGLYITSTLASQALKAAFFKHHQRELLTSLSNDSIQYLIKKGGQIFYDLKENFWKLMEVPKHMPVMIRSTKISSALLSAAKEHGLLTDQDYERLQNSQEELQSDCFYQIVQEKSFPVERMYLILRNHKQLRALAYLQMCMEDCQRRLVPNMFLIPHPRLMEYTQSITTHMIVLKTNCVELSVRKIQETIDENAVVLEKHDLVLMSELKLSPALIILKCEIVTDELINEVISLRNKWNKLVLICSKVNSSIASAECEIVTDHHSWDDITSHYKDILLFKFENTVYNIDELFVTPKILKVIGKLNMVCKIPQSIVRNGELNNSNYRNMFRIIGYKVGHLTKKCDDIYLSSKLFHYIFPDKFVFVNITQEKLRTLAKYGQKIGVFGMDTNYCDYDYIIVQHTYQFEEICKGAGTGLNIHLVDYKECLFKLVRTMGYAANIRRFFEKTSLCESFPFCSCEVVDATIIQFSIVDENEDMGLQRVYEISTDDIFPEARQILGLQQSIDLFEFRRCYKNIQQQTSQLNHPFVDGQLQHDSQVPELVNIFFTCLAFPDNEMHLLKKVAVNAIFPHVNGIIEISGLEKYVNMKLLSCKGDSFVFVHEAWACYLIADSLVNQKPDEAFTSFYKFTIDHIDYVRNSLLIISKDRLINTFKFNNSWLFRFIDFFASKLNNSDSFTGLIAKCMSTETIFKWIHACINDNLFNLLKILVVIWENEIFFKSTDLVMLAVRYGSVTMIEMVLKKYNKQTILSSKGIKQEPVKNTTDHSQSVIFPAFLVAASRGNYSVVEYLLNKFFQDVFINQLPAVLRATIVDTHMNDFNDIKDRKRILEYLFQNQPSLIEETNKASKSLLFDTTIHIDLIICLINLGINTQATNQGSDNMLHFCSAYLTPQQYEMLVKTLYEMGETKIFHALNKYQETPLFMAVEHLELLDSTIDIFFSIGVDFNAVNEWDQTVLRNSVVSHRSAHFLDTLIKAGADPKKLDNHKRTTLHAAVIKDNLSALRYFILVGSDVNARDKRGSTPLHLALNLSKTYTYEIVKVLVNHGADVKARNKYNKSILDYAIERKSCESKDILVAFLQKNGA</sequence>
<keyword evidence="5" id="KW-1185">Reference proteome</keyword>
<feature type="repeat" description="ANK" evidence="3">
    <location>
        <begin position="1753"/>
        <end position="1785"/>
    </location>
</feature>
<dbReference type="InterPro" id="IPR002110">
    <property type="entry name" value="Ankyrin_rpt"/>
</dbReference>
<accession>A0ABP1R6S2</accession>
<dbReference type="Gene3D" id="3.40.50.300">
    <property type="entry name" value="P-loop containing nucleotide triphosphate hydrolases"/>
    <property type="match status" value="1"/>
</dbReference>
<keyword evidence="2 3" id="KW-0040">ANK repeat</keyword>
<evidence type="ECO:0000313" key="5">
    <source>
        <dbReference type="Proteomes" id="UP001642540"/>
    </source>
</evidence>
<dbReference type="EMBL" id="CAXLJM020000055">
    <property type="protein sequence ID" value="CAL8117626.1"/>
    <property type="molecule type" value="Genomic_DNA"/>
</dbReference>
<dbReference type="PANTHER" id="PTHR24193:SF121">
    <property type="entry name" value="ADA2A-CONTAINING COMPLEX COMPONENT 3, ISOFORM D"/>
    <property type="match status" value="1"/>
</dbReference>
<dbReference type="Pfam" id="PF00023">
    <property type="entry name" value="Ank"/>
    <property type="match status" value="1"/>
</dbReference>
<evidence type="ECO:0000313" key="4">
    <source>
        <dbReference type="EMBL" id="CAL8117626.1"/>
    </source>
</evidence>
<dbReference type="PANTHER" id="PTHR24193">
    <property type="entry name" value="ANKYRIN REPEAT PROTEIN"/>
    <property type="match status" value="1"/>
</dbReference>
<gene>
    <name evidence="4" type="ORF">ODALV1_LOCUS17784</name>
</gene>
<dbReference type="Proteomes" id="UP001642540">
    <property type="component" value="Unassembled WGS sequence"/>
</dbReference>